<dbReference type="Proteomes" id="UP000615446">
    <property type="component" value="Unassembled WGS sequence"/>
</dbReference>
<reference evidence="1 3" key="1">
    <citation type="submission" date="2017-11" db="EMBL/GenBank/DDBJ databases">
        <title>The genome of Rhizophagus clarus HR1 reveals common genetic basis of auxotrophy among arbuscular mycorrhizal fungi.</title>
        <authorList>
            <person name="Kobayashi Y."/>
        </authorList>
    </citation>
    <scope>NUCLEOTIDE SEQUENCE [LARGE SCALE GENOMIC DNA]</scope>
    <source>
        <strain evidence="1 3">HR1</strain>
    </source>
</reference>
<organism evidence="1 3">
    <name type="scientific">Rhizophagus clarus</name>
    <dbReference type="NCBI Taxonomy" id="94130"/>
    <lineage>
        <taxon>Eukaryota</taxon>
        <taxon>Fungi</taxon>
        <taxon>Fungi incertae sedis</taxon>
        <taxon>Mucoromycota</taxon>
        <taxon>Glomeromycotina</taxon>
        <taxon>Glomeromycetes</taxon>
        <taxon>Glomerales</taxon>
        <taxon>Glomeraceae</taxon>
        <taxon>Rhizophagus</taxon>
    </lineage>
</organism>
<reference evidence="2" key="2">
    <citation type="submission" date="2019-10" db="EMBL/GenBank/DDBJ databases">
        <title>Conservation and host-specific expression of non-tandemly repeated heterogenous ribosome RNA gene in arbuscular mycorrhizal fungi.</title>
        <authorList>
            <person name="Maeda T."/>
            <person name="Kobayashi Y."/>
            <person name="Nakagawa T."/>
            <person name="Ezawa T."/>
            <person name="Yamaguchi K."/>
            <person name="Bino T."/>
            <person name="Nishimoto Y."/>
            <person name="Shigenobu S."/>
            <person name="Kawaguchi M."/>
        </authorList>
    </citation>
    <scope>NUCLEOTIDE SEQUENCE</scope>
    <source>
        <strain evidence="2">HR1</strain>
    </source>
</reference>
<evidence type="ECO:0000313" key="3">
    <source>
        <dbReference type="Proteomes" id="UP000247702"/>
    </source>
</evidence>
<keyword evidence="3" id="KW-1185">Reference proteome</keyword>
<comment type="caution">
    <text evidence="1">The sequence shown here is derived from an EMBL/GenBank/DDBJ whole genome shotgun (WGS) entry which is preliminary data.</text>
</comment>
<accession>A0A2Z6RNH5</accession>
<dbReference type="EMBL" id="BEXD01003923">
    <property type="protein sequence ID" value="GBC04014.1"/>
    <property type="molecule type" value="Genomic_DNA"/>
</dbReference>
<gene>
    <name evidence="2" type="ORF">RCL2_001100600</name>
    <name evidence="1" type="ORF">RclHR1_05470005</name>
</gene>
<dbReference type="OrthoDB" id="270318at2759"/>
<evidence type="ECO:0000313" key="2">
    <source>
        <dbReference type="EMBL" id="GES83856.1"/>
    </source>
</evidence>
<dbReference type="STRING" id="94130.A0A2Z6RNH5"/>
<evidence type="ECO:0000313" key="1">
    <source>
        <dbReference type="EMBL" id="GBC04014.1"/>
    </source>
</evidence>
<dbReference type="Proteomes" id="UP000247702">
    <property type="component" value="Unassembled WGS sequence"/>
</dbReference>
<dbReference type="EMBL" id="BLAL01000074">
    <property type="protein sequence ID" value="GES83856.1"/>
    <property type="molecule type" value="Genomic_DNA"/>
</dbReference>
<sequence>MESLCSELKVEIFRYVSTPIALILLNRNWYSTSQDPHARAEWLIYKYGRAHSLFHAIRLGNNFVTVEVVQVLLAKKAVISRYFIQRLVMQFGTSDPKLTEMRIKYNMNVDTSKDETWASNLSLPVFTKLVTEATNELKCDMAIRGNDLELFHYLTAGALTINQAPAVLSENIQHIEDLIINKKFIPFPPRPKTLVRKSSPGGEVEYYPSKDGYENNRQINLISRAVLIQPELVNLWKNIGYNEVCSDLNEIVVEGTLLVCLPPNPPDNWICPSTDDIIERLQKLFKLGFRLTDRIIEESINLFESRINIVGEPLLNAFSKIQGNSTPAIVKSTLTKIRKTGKKTRNSRKKR</sequence>
<dbReference type="AlphaFoldDB" id="A0A2Z6RNH5"/>
<proteinExistence type="predicted"/>
<protein>
    <submittedName>
        <fullName evidence="1">Uncharacterized protein</fullName>
    </submittedName>
</protein>
<name>A0A2Z6RNH5_9GLOM</name>